<reference evidence="8" key="2">
    <citation type="journal article" date="2023" name="IMA Fungus">
        <title>Comparative genomic study of the Penicillium genus elucidates a diverse pangenome and 15 lateral gene transfer events.</title>
        <authorList>
            <person name="Petersen C."/>
            <person name="Sorensen T."/>
            <person name="Nielsen M.R."/>
            <person name="Sondergaard T.E."/>
            <person name="Sorensen J.L."/>
            <person name="Fitzpatrick D.A."/>
            <person name="Frisvad J.C."/>
            <person name="Nielsen K.L."/>
        </authorList>
    </citation>
    <scope>NUCLEOTIDE SEQUENCE</scope>
    <source>
        <strain evidence="8">IBT 16849</strain>
    </source>
</reference>
<evidence type="ECO:0000256" key="3">
    <source>
        <dbReference type="ARBA" id="ARBA00022827"/>
    </source>
</evidence>
<dbReference type="OrthoDB" id="1716816at2759"/>
<evidence type="ECO:0000256" key="4">
    <source>
        <dbReference type="ARBA" id="ARBA00023002"/>
    </source>
</evidence>
<dbReference type="SUPFAM" id="SSF54373">
    <property type="entry name" value="FAD-linked reductases, C-terminal domain"/>
    <property type="match status" value="1"/>
</dbReference>
<dbReference type="PRINTS" id="PR00420">
    <property type="entry name" value="RNGMNOXGNASE"/>
</dbReference>
<dbReference type="InterPro" id="IPR036249">
    <property type="entry name" value="Thioredoxin-like_sf"/>
</dbReference>
<dbReference type="PANTHER" id="PTHR43004:SF13">
    <property type="entry name" value="FAD-BINDING DOMAIN-CONTAINING PROTEIN-RELATED"/>
    <property type="match status" value="1"/>
</dbReference>
<feature type="transmembrane region" description="Helical" evidence="5">
    <location>
        <begin position="6"/>
        <end position="27"/>
    </location>
</feature>
<dbReference type="PANTHER" id="PTHR43004">
    <property type="entry name" value="TRK SYSTEM POTASSIUM UPTAKE PROTEIN"/>
    <property type="match status" value="1"/>
</dbReference>
<comment type="caution">
    <text evidence="8">The sequence shown here is derived from an EMBL/GenBank/DDBJ whole genome shotgun (WGS) entry which is preliminary data.</text>
</comment>
<sequence length="633" mass="71002">MTPDEFYLDVLIVGAGPAGLMAATWMAQTGIKAMLIDQKAQRTQVGHADGVESRTLEILDSFGLGESIYRGANLTIDLCLWNELENGGIQRQALLKNKSPGLSRYQEATYGQGKLEENFLQFLRSHSSVEVRWNTTPVKLDILQNCTDYPVRVMIQTKQANAECTLSMVNARYVIGCDGARSWVRTRLGLKLEGDHKNESWGVIDVIPVTDFRELDLLAPCSDLSLMQTKADIRKRCIIKSQAGHMMIIPREERLVRFYVQLSPGTAALFKANCHPKILITIVKGILHPYNFEALYIEWSTIYTVGQTLCPALSKYNRVFLAGDAVHTHSPKAGKGMNVSIQDTYNLGWKLASVIKGKATPSILHTYQAERRAVAMQLIAFDKRMVMGIGEKEPMSDPTRQNVGTLRATLEEENTSQSGSQACYQPGLLVTQSWDNRPTQKGQVLEPMLTHSRTNLAGKIVLGARLPSIQVLCQSDSRPYHIQQLLQSTGEWYLLIFGGDLLEKTQMTRLQNLGLQLGRKDSLINIINQQSDSVGRITTYLVHCTPRGKVELMELPQVFRPFDEMLGYDYWKVFADDEPYGEERGSAHEFYGVSAEGCMVLVRPDQHVAFIGSLKDLNEVEKFLRNFMVVAME</sequence>
<keyword evidence="4" id="KW-0560">Oxidoreductase</keyword>
<evidence type="ECO:0000256" key="2">
    <source>
        <dbReference type="ARBA" id="ARBA00022630"/>
    </source>
</evidence>
<dbReference type="Gene3D" id="3.30.9.10">
    <property type="entry name" value="D-Amino Acid Oxidase, subunit A, domain 2"/>
    <property type="match status" value="1"/>
</dbReference>
<name>A0A9W9M0U6_9EURO</name>
<dbReference type="GO" id="GO:0071949">
    <property type="term" value="F:FAD binding"/>
    <property type="evidence" value="ECO:0007669"/>
    <property type="project" value="InterPro"/>
</dbReference>
<dbReference type="InterPro" id="IPR036188">
    <property type="entry name" value="FAD/NAD-bd_sf"/>
</dbReference>
<evidence type="ECO:0000259" key="7">
    <source>
        <dbReference type="Pfam" id="PF07976"/>
    </source>
</evidence>
<gene>
    <name evidence="8" type="ORF">N7472_009770</name>
</gene>
<feature type="domain" description="FAD-binding" evidence="6">
    <location>
        <begin position="8"/>
        <end position="381"/>
    </location>
</feature>
<dbReference type="EMBL" id="JAPQKP010000006">
    <property type="protein sequence ID" value="KAJ5184930.1"/>
    <property type="molecule type" value="Genomic_DNA"/>
</dbReference>
<dbReference type="CDD" id="cd02979">
    <property type="entry name" value="PHOX_C"/>
    <property type="match status" value="1"/>
</dbReference>
<dbReference type="InterPro" id="IPR012941">
    <property type="entry name" value="Phe_hydrox_C_dim_dom"/>
</dbReference>
<comment type="similarity">
    <text evidence="1">Belongs to the PheA/TfdB FAD monooxygenase family.</text>
</comment>
<dbReference type="GO" id="GO:0016709">
    <property type="term" value="F:oxidoreductase activity, acting on paired donors, with incorporation or reduction of molecular oxygen, NAD(P)H as one donor, and incorporation of one atom of oxygen"/>
    <property type="evidence" value="ECO:0007669"/>
    <property type="project" value="UniProtKB-ARBA"/>
</dbReference>
<dbReference type="SUPFAM" id="SSF52833">
    <property type="entry name" value="Thioredoxin-like"/>
    <property type="match status" value="1"/>
</dbReference>
<evidence type="ECO:0000256" key="1">
    <source>
        <dbReference type="ARBA" id="ARBA00007801"/>
    </source>
</evidence>
<evidence type="ECO:0000256" key="5">
    <source>
        <dbReference type="SAM" id="Phobius"/>
    </source>
</evidence>
<keyword evidence="3" id="KW-0274">FAD</keyword>
<feature type="domain" description="Phenol hydroxylase-like C-terminal dimerisation" evidence="7">
    <location>
        <begin position="424"/>
        <end position="629"/>
    </location>
</feature>
<keyword evidence="5" id="KW-0812">Transmembrane</keyword>
<dbReference type="Gene3D" id="3.50.50.60">
    <property type="entry name" value="FAD/NAD(P)-binding domain"/>
    <property type="match status" value="1"/>
</dbReference>
<dbReference type="Pfam" id="PF07976">
    <property type="entry name" value="Phe_hydrox_dim"/>
    <property type="match status" value="1"/>
</dbReference>
<keyword evidence="5" id="KW-0472">Membrane</keyword>
<dbReference type="SUPFAM" id="SSF51905">
    <property type="entry name" value="FAD/NAD(P)-binding domain"/>
    <property type="match status" value="1"/>
</dbReference>
<dbReference type="Gene3D" id="3.40.30.20">
    <property type="match status" value="1"/>
</dbReference>
<dbReference type="InterPro" id="IPR038220">
    <property type="entry name" value="PHOX_C_sf"/>
</dbReference>
<accession>A0A9W9M0U6</accession>
<dbReference type="Pfam" id="PF01494">
    <property type="entry name" value="FAD_binding_3"/>
    <property type="match status" value="1"/>
</dbReference>
<dbReference type="InterPro" id="IPR050641">
    <property type="entry name" value="RIFMO-like"/>
</dbReference>
<dbReference type="InterPro" id="IPR002938">
    <property type="entry name" value="FAD-bd"/>
</dbReference>
<dbReference type="AlphaFoldDB" id="A0A9W9M0U6"/>
<keyword evidence="2" id="KW-0285">Flavoprotein</keyword>
<keyword evidence="8" id="KW-0503">Monooxygenase</keyword>
<evidence type="ECO:0000259" key="6">
    <source>
        <dbReference type="Pfam" id="PF01494"/>
    </source>
</evidence>
<keyword evidence="5" id="KW-1133">Transmembrane helix</keyword>
<organism evidence="8 9">
    <name type="scientific">Penicillium cf. griseofulvum</name>
    <dbReference type="NCBI Taxonomy" id="2972120"/>
    <lineage>
        <taxon>Eukaryota</taxon>
        <taxon>Fungi</taxon>
        <taxon>Dikarya</taxon>
        <taxon>Ascomycota</taxon>
        <taxon>Pezizomycotina</taxon>
        <taxon>Eurotiomycetes</taxon>
        <taxon>Eurotiomycetidae</taxon>
        <taxon>Eurotiales</taxon>
        <taxon>Aspergillaceae</taxon>
        <taxon>Penicillium</taxon>
    </lineage>
</organism>
<dbReference type="Proteomes" id="UP001150879">
    <property type="component" value="Unassembled WGS sequence"/>
</dbReference>
<evidence type="ECO:0000313" key="8">
    <source>
        <dbReference type="EMBL" id="KAJ5184930.1"/>
    </source>
</evidence>
<protein>
    <submittedName>
        <fullName evidence="8">Monooxygenase FAD-binding</fullName>
    </submittedName>
</protein>
<keyword evidence="9" id="KW-1185">Reference proteome</keyword>
<reference evidence="8" key="1">
    <citation type="submission" date="2022-11" db="EMBL/GenBank/DDBJ databases">
        <authorList>
            <person name="Petersen C."/>
        </authorList>
    </citation>
    <scope>NUCLEOTIDE SEQUENCE</scope>
    <source>
        <strain evidence="8">IBT 16849</strain>
    </source>
</reference>
<proteinExistence type="inferred from homology"/>
<evidence type="ECO:0000313" key="9">
    <source>
        <dbReference type="Proteomes" id="UP001150879"/>
    </source>
</evidence>